<dbReference type="Gene3D" id="3.30.70.100">
    <property type="match status" value="1"/>
</dbReference>
<evidence type="ECO:0000313" key="2">
    <source>
        <dbReference type="Proteomes" id="UP000621455"/>
    </source>
</evidence>
<dbReference type="Proteomes" id="UP000621455">
    <property type="component" value="Unassembled WGS sequence"/>
</dbReference>
<sequence length="247" mass="26181">MFHQQEREHNMTSPTPHDHFPVIELRRYTMAPGARAAIVHRFDDTLAHRFQHLGGMAFGHFCERDRPDGFAWLRGFRTPAARARIVRAFDDLAHTGGMADRTDVLVLRPLKAGAGIAPLPMAGEAQGIVIAQILPVAPGRMAACERAAERCFAAYHGCGVIEAGILTTPGECAADGALVWLGILSGDAALAALRPAFDAAAAELGAAGLLAAPPELLVLDPGRRSRLRWVSAASVTAPARSSIMAAA</sequence>
<gene>
    <name evidence="1" type="ORF">F2P44_18675</name>
</gene>
<dbReference type="InterPro" id="IPR011008">
    <property type="entry name" value="Dimeric_a/b-barrel"/>
</dbReference>
<proteinExistence type="predicted"/>
<comment type="caution">
    <text evidence="1">The sequence shown here is derived from an EMBL/GenBank/DDBJ whole genome shotgun (WGS) entry which is preliminary data.</text>
</comment>
<accession>A0ABX0NEM7</accession>
<organism evidence="1 2">
    <name type="scientific">Massilia frigida</name>
    <dbReference type="NCBI Taxonomy" id="2609281"/>
    <lineage>
        <taxon>Bacteria</taxon>
        <taxon>Pseudomonadati</taxon>
        <taxon>Pseudomonadota</taxon>
        <taxon>Betaproteobacteria</taxon>
        <taxon>Burkholderiales</taxon>
        <taxon>Oxalobacteraceae</taxon>
        <taxon>Telluria group</taxon>
        <taxon>Massilia</taxon>
    </lineage>
</organism>
<name>A0ABX0NEM7_9BURK</name>
<reference evidence="1 2" key="1">
    <citation type="submission" date="2019-10" db="EMBL/GenBank/DDBJ databases">
        <title>Taxonomy of Antarctic Massilia spp.: description of Massilia rubra sp. nov., Massilia aquatica sp. nov., Massilia mucilaginosa sp. nov., Massilia frigida sp. nov. isolated from streams, lakes and regoliths.</title>
        <authorList>
            <person name="Holochova P."/>
            <person name="Sedlacek I."/>
            <person name="Kralova S."/>
            <person name="Maslanova I."/>
            <person name="Busse H.-J."/>
            <person name="Stankova E."/>
            <person name="Vrbovska V."/>
            <person name="Kovarovic V."/>
            <person name="Bartak M."/>
            <person name="Svec P."/>
            <person name="Pantucek R."/>
        </authorList>
    </citation>
    <scope>NUCLEOTIDE SEQUENCE [LARGE SCALE GENOMIC DNA]</scope>
    <source>
        <strain evidence="1 2">CCM 8695</strain>
    </source>
</reference>
<evidence type="ECO:0000313" key="1">
    <source>
        <dbReference type="EMBL" id="NHZ81284.1"/>
    </source>
</evidence>
<dbReference type="SUPFAM" id="SSF54909">
    <property type="entry name" value="Dimeric alpha+beta barrel"/>
    <property type="match status" value="1"/>
</dbReference>
<dbReference type="EMBL" id="WHJG01000020">
    <property type="protein sequence ID" value="NHZ81284.1"/>
    <property type="molecule type" value="Genomic_DNA"/>
</dbReference>
<evidence type="ECO:0008006" key="3">
    <source>
        <dbReference type="Google" id="ProtNLM"/>
    </source>
</evidence>
<protein>
    <recommendedName>
        <fullName evidence="3">NIPSNAP domain-containing protein</fullName>
    </recommendedName>
</protein>
<keyword evidence="2" id="KW-1185">Reference proteome</keyword>